<sequence>MDDIKIDRRQFAMYMRITPSQRERKAGKLVKRNLSKALEAIRTDGYVVIENIVDTEHLNILRVRMDEDSAILTKAEKWGGAGHLIGHLQQGPPLCAPFVFQDVVANPIVIQVNTELLGEGIFNKFYNGNTNCPGSISQPMHRDGPVLWPGQVTPHPTAQVVVNIPPQEITEENGAIELWPGSHLNTISKYPINEGMQEEQRKINPPIRGCTNLGSVLIRDIRLWHRGVPNLSDNPRHMIAQIHTIHWYHRAKPLLFQAGCEDAFPEDCGLDHNVTFTEKPLDHLGLSPFRD</sequence>
<dbReference type="PANTHER" id="PTHR37563">
    <property type="entry name" value="PHYTANOYL-COA DIOXYGENASE FAMILY PROTEIN (AFU_ORTHOLOGUE AFUA_2G03330)"/>
    <property type="match status" value="1"/>
</dbReference>
<dbReference type="InterPro" id="IPR008775">
    <property type="entry name" value="Phytyl_CoA_dOase-like"/>
</dbReference>
<dbReference type="EMBL" id="UINC01024794">
    <property type="protein sequence ID" value="SVA99163.1"/>
    <property type="molecule type" value="Genomic_DNA"/>
</dbReference>
<protein>
    <recommendedName>
        <fullName evidence="2">Phytanoyl-CoA dioxygenase family protein</fullName>
    </recommendedName>
</protein>
<proteinExistence type="predicted"/>
<dbReference type="SUPFAM" id="SSF51197">
    <property type="entry name" value="Clavaminate synthase-like"/>
    <property type="match status" value="1"/>
</dbReference>
<dbReference type="Gene3D" id="2.60.120.620">
    <property type="entry name" value="q2cbj1_9rhob like domain"/>
    <property type="match status" value="1"/>
</dbReference>
<evidence type="ECO:0000313" key="1">
    <source>
        <dbReference type="EMBL" id="SVA99163.1"/>
    </source>
</evidence>
<organism evidence="1">
    <name type="scientific">marine metagenome</name>
    <dbReference type="NCBI Taxonomy" id="408172"/>
    <lineage>
        <taxon>unclassified sequences</taxon>
        <taxon>metagenomes</taxon>
        <taxon>ecological metagenomes</taxon>
    </lineage>
</organism>
<dbReference type="Pfam" id="PF05721">
    <property type="entry name" value="PhyH"/>
    <property type="match status" value="1"/>
</dbReference>
<name>A0A382ADW6_9ZZZZ</name>
<dbReference type="InterPro" id="IPR051961">
    <property type="entry name" value="Fungal_Metabolite_Diox"/>
</dbReference>
<reference evidence="1" key="1">
    <citation type="submission" date="2018-05" db="EMBL/GenBank/DDBJ databases">
        <authorList>
            <person name="Lanie J.A."/>
            <person name="Ng W.-L."/>
            <person name="Kazmierczak K.M."/>
            <person name="Andrzejewski T.M."/>
            <person name="Davidsen T.M."/>
            <person name="Wayne K.J."/>
            <person name="Tettelin H."/>
            <person name="Glass J.I."/>
            <person name="Rusch D."/>
            <person name="Podicherti R."/>
            <person name="Tsui H.-C.T."/>
            <person name="Winkler M.E."/>
        </authorList>
    </citation>
    <scope>NUCLEOTIDE SEQUENCE</scope>
</reference>
<gene>
    <name evidence="1" type="ORF">METZ01_LOCUS152017</name>
</gene>
<dbReference type="AlphaFoldDB" id="A0A382ADW6"/>
<dbReference type="PANTHER" id="PTHR37563:SF2">
    <property type="entry name" value="PHYTANOYL-COA DIOXYGENASE FAMILY PROTEIN (AFU_ORTHOLOGUE AFUA_2G03330)"/>
    <property type="match status" value="1"/>
</dbReference>
<evidence type="ECO:0008006" key="2">
    <source>
        <dbReference type="Google" id="ProtNLM"/>
    </source>
</evidence>
<accession>A0A382ADW6</accession>